<comment type="caution">
    <text evidence="6">The sequence shown here is derived from an EMBL/GenBank/DDBJ whole genome shotgun (WGS) entry which is preliminary data.</text>
</comment>
<protein>
    <submittedName>
        <fullName evidence="6">Adeba44d-32cc-4206-85b4-8455248994b8</fullName>
    </submittedName>
</protein>
<gene>
    <name evidence="6" type="ORF">SCLTRI_LOCUS8678</name>
</gene>
<dbReference type="Proteomes" id="UP000624404">
    <property type="component" value="Unassembled WGS sequence"/>
</dbReference>
<evidence type="ECO:0000256" key="2">
    <source>
        <dbReference type="ARBA" id="ARBA00023239"/>
    </source>
</evidence>
<feature type="chain" id="PRO_5034088590" evidence="4">
    <location>
        <begin position="22"/>
        <end position="387"/>
    </location>
</feature>
<keyword evidence="4" id="KW-0732">Signal</keyword>
<keyword evidence="2 3" id="KW-0456">Lyase</keyword>
<name>A0A8H2W3C8_9HELO</name>
<keyword evidence="1 3" id="KW-0210">Decarboxylase</keyword>
<feature type="domain" description="Amidohydrolase-related" evidence="5">
    <location>
        <begin position="77"/>
        <end position="383"/>
    </location>
</feature>
<dbReference type="GO" id="GO:0016831">
    <property type="term" value="F:carboxy-lyase activity"/>
    <property type="evidence" value="ECO:0007669"/>
    <property type="project" value="UniProtKB-KW"/>
</dbReference>
<evidence type="ECO:0000313" key="7">
    <source>
        <dbReference type="Proteomes" id="UP000624404"/>
    </source>
</evidence>
<dbReference type="GO" id="GO:0019748">
    <property type="term" value="P:secondary metabolic process"/>
    <property type="evidence" value="ECO:0007669"/>
    <property type="project" value="TreeGrafter"/>
</dbReference>
<dbReference type="Gene3D" id="3.20.20.140">
    <property type="entry name" value="Metal-dependent hydrolases"/>
    <property type="match status" value="1"/>
</dbReference>
<organism evidence="6 7">
    <name type="scientific">Sclerotinia trifoliorum</name>
    <dbReference type="NCBI Taxonomy" id="28548"/>
    <lineage>
        <taxon>Eukaryota</taxon>
        <taxon>Fungi</taxon>
        <taxon>Dikarya</taxon>
        <taxon>Ascomycota</taxon>
        <taxon>Pezizomycotina</taxon>
        <taxon>Leotiomycetes</taxon>
        <taxon>Helotiales</taxon>
        <taxon>Sclerotiniaceae</taxon>
        <taxon>Sclerotinia</taxon>
    </lineage>
</organism>
<dbReference type="GO" id="GO:0005829">
    <property type="term" value="C:cytosol"/>
    <property type="evidence" value="ECO:0007669"/>
    <property type="project" value="TreeGrafter"/>
</dbReference>
<dbReference type="EMBL" id="CAJHIA010000033">
    <property type="protein sequence ID" value="CAD6448885.1"/>
    <property type="molecule type" value="Genomic_DNA"/>
</dbReference>
<dbReference type="InterPro" id="IPR032465">
    <property type="entry name" value="ACMSD"/>
</dbReference>
<dbReference type="InterPro" id="IPR006680">
    <property type="entry name" value="Amidohydro-rel"/>
</dbReference>
<feature type="signal peptide" evidence="4">
    <location>
        <begin position="1"/>
        <end position="21"/>
    </location>
</feature>
<dbReference type="PANTHER" id="PTHR21240:SF32">
    <property type="entry name" value="AMIDOHYDROLASE-RELATED DOMAIN-CONTAINING PROTEIN"/>
    <property type="match status" value="1"/>
</dbReference>
<dbReference type="AlphaFoldDB" id="A0A8H2W3C8"/>
<dbReference type="InterPro" id="IPR032466">
    <property type="entry name" value="Metal_Hydrolase"/>
</dbReference>
<dbReference type="SUPFAM" id="SSF51556">
    <property type="entry name" value="Metallo-dependent hydrolases"/>
    <property type="match status" value="1"/>
</dbReference>
<proteinExistence type="inferred from homology"/>
<dbReference type="PANTHER" id="PTHR21240">
    <property type="entry name" value="2-AMINO-3-CARBOXYLMUCONATE-6-SEMIALDEHYDE DECARBOXYLASE"/>
    <property type="match status" value="1"/>
</dbReference>
<sequence length="387" mass="43779">MFSKLLPYLLCLTLPISAVFAFSESSKEIIKAAQRDGIDLLAFNFTTSALKSIDDILSANQSIPTVSNNTSHLDVRIDTHAHVVPDWYRQIVPTIAGQPTPFWSIETEFDFMKSLNITHRVLSITTPGSIVYPGNREASVALARLLNEWQAALVRTYPKQFSFVATIPLPYTEESIVEATYSISKLNAVGIILLSNHEGFYLGNPIFQPFYQALNRFMNESHTIFIHPHTPYLRYNGVLIEANPTIYPPGQVEFYFDTARTVMDLFLSGTVQNFTNIRYQVSHVGDSFPSIIDRFLSTSAVNASDIYHTLQTRFWWDTAGPTFPHQVLGLLAYDVPKTQLTFGTDWPFGRNHEANVEAMLNAPFLDEDDLDWILERSPRNIYDIGPL</sequence>
<comment type="similarity">
    <text evidence="3">Belongs to the metallo-dependent hydrolases superfamily.</text>
</comment>
<accession>A0A8H2W3C8</accession>
<evidence type="ECO:0000256" key="3">
    <source>
        <dbReference type="RuleBase" id="RU366045"/>
    </source>
</evidence>
<evidence type="ECO:0000256" key="4">
    <source>
        <dbReference type="SAM" id="SignalP"/>
    </source>
</evidence>
<evidence type="ECO:0000259" key="5">
    <source>
        <dbReference type="Pfam" id="PF04909"/>
    </source>
</evidence>
<keyword evidence="7" id="KW-1185">Reference proteome</keyword>
<dbReference type="OrthoDB" id="2832284at2759"/>
<dbReference type="GO" id="GO:0016787">
    <property type="term" value="F:hydrolase activity"/>
    <property type="evidence" value="ECO:0007669"/>
    <property type="project" value="InterPro"/>
</dbReference>
<reference evidence="6" key="1">
    <citation type="submission" date="2020-10" db="EMBL/GenBank/DDBJ databases">
        <authorList>
            <person name="Kusch S."/>
        </authorList>
    </citation>
    <scope>NUCLEOTIDE SEQUENCE</scope>
    <source>
        <strain evidence="6">SwB9</strain>
    </source>
</reference>
<evidence type="ECO:0000256" key="1">
    <source>
        <dbReference type="ARBA" id="ARBA00022793"/>
    </source>
</evidence>
<evidence type="ECO:0000313" key="6">
    <source>
        <dbReference type="EMBL" id="CAD6448885.1"/>
    </source>
</evidence>
<dbReference type="Pfam" id="PF04909">
    <property type="entry name" value="Amidohydro_2"/>
    <property type="match status" value="1"/>
</dbReference>